<dbReference type="GO" id="GO:0005816">
    <property type="term" value="C:spindle pole body"/>
    <property type="evidence" value="ECO:0007669"/>
    <property type="project" value="UniProtKB-ARBA"/>
</dbReference>
<sequence length="971" mass="108586">MSLFSAFSAVESGHLTIESLPDLPPHFFVPKLLDKPQNPIMDTLKLRESLHKSPPALHTIPKELEVLTLDTLNAQVELPDQLWGSSVVGRAARTNNLMSWDTLRHSGDPRMGRSAFLSQQPSHIFASARYHVRPPLQDPGIQLVYTTLHELIQSLRMSLTGTSSSLHVWDHQSETFILRGVNEGKKGIIVITGKDEVVSSSVIQRFLTIGTLMRRLETFVVHHRTSKSEPIVNAFTHSLSSILSYLHPLVSTLPAYLVPLDTDSIWDDVAPLTAVWIHYAEIEEVLQGLAALCHREEHVSPTAYIEFPTSPSDLLSLIYRHLNDHLEKHSPRLVLALFAYMLTMTSRDYFQQLCQSVGYSTVSAPAHHAMDLQQVDSNQLATGFLDEDNLDENPEDAFNDNDDDSVFPSFIERSISDSLLRARKSLRLLCVAQPDHPLLSGEVVHLDIEWFWTNEEVEAAWTEGAVRTSSSSSLASSDTLTDNEDVTHRPYPHGMEAFSIFDLQPGAHISQASTHSLLLDASHITNLQAFIAPFPRTLPALTPTLPHLTALVLTPLVAHIHSLSSTLVALYLTPATHLHLHTHLVLLRSYLLLTSHPFKSRLARALFSDSDEYEHVSEPARNTARWAVGLSPSLMDGDIWPPAGASLSFHLRTVIVDSLDFYRDDVFRDSGDAHGFKTLDGEQRVMEEAEYRLGFSIRDLPVGTGKDKWLDPLSIESLDFLYMDYNPPKSLDVLITQTILSKYHRMFAFNLRLMRVENVVAALYRMTRKPTEPLFPTLTPTNKLLLHFRFVAHAFVTSLSSYVFDTAIGGNFDMFLSQLSHTAHGFVDVFALADRHSRVLDDILGACLLRSGQKSVGDLLRGCMELVLDLGILAGERARGRLEEYEAAPLLEDLWASFSGKMMTLVKVLKALVEKGSGPSRVLAEDVRLQASPLFQVEGVTGNLRNLLVRLDVAEWWSHAYEKRRSGGRPT</sequence>
<evidence type="ECO:0000313" key="8">
    <source>
        <dbReference type="EMBL" id="GBE81235.1"/>
    </source>
</evidence>
<keyword evidence="9" id="KW-1185">Reference proteome</keyword>
<dbReference type="Pfam" id="PF04130">
    <property type="entry name" value="GCP_C_terminal"/>
    <property type="match status" value="1"/>
</dbReference>
<dbReference type="InterPro" id="IPR040457">
    <property type="entry name" value="GCP_C"/>
</dbReference>
<dbReference type="GO" id="GO:0000930">
    <property type="term" value="C:gamma-tubulin complex"/>
    <property type="evidence" value="ECO:0007669"/>
    <property type="project" value="UniProtKB-ARBA"/>
</dbReference>
<dbReference type="GO" id="GO:0000922">
    <property type="term" value="C:spindle pole"/>
    <property type="evidence" value="ECO:0007669"/>
    <property type="project" value="InterPro"/>
</dbReference>
<evidence type="ECO:0000259" key="6">
    <source>
        <dbReference type="Pfam" id="PF04130"/>
    </source>
</evidence>
<dbReference type="Gene3D" id="1.20.120.1900">
    <property type="entry name" value="Gamma-tubulin complex, C-terminal domain"/>
    <property type="match status" value="1"/>
</dbReference>
<dbReference type="RefSeq" id="XP_027612148.1">
    <property type="nucleotide sequence ID" value="XM_027756347.1"/>
</dbReference>
<dbReference type="AlphaFoldDB" id="A0A401GGH6"/>
<dbReference type="GO" id="GO:0051011">
    <property type="term" value="F:microtubule minus-end binding"/>
    <property type="evidence" value="ECO:0007669"/>
    <property type="project" value="TreeGrafter"/>
</dbReference>
<dbReference type="GO" id="GO:0000278">
    <property type="term" value="P:mitotic cell cycle"/>
    <property type="evidence" value="ECO:0007669"/>
    <property type="project" value="TreeGrafter"/>
</dbReference>
<dbReference type="Proteomes" id="UP000287166">
    <property type="component" value="Unassembled WGS sequence"/>
</dbReference>
<protein>
    <recommendedName>
        <fullName evidence="5">Spindle pole body component</fullName>
    </recommendedName>
</protein>
<dbReference type="STRING" id="139825.A0A401GGH6"/>
<keyword evidence="2 5" id="KW-0963">Cytoplasm</keyword>
<dbReference type="EMBL" id="BFAD01000003">
    <property type="protein sequence ID" value="GBE81235.1"/>
    <property type="molecule type" value="Genomic_DNA"/>
</dbReference>
<dbReference type="GeneID" id="38778152"/>
<evidence type="ECO:0000256" key="1">
    <source>
        <dbReference type="ARBA" id="ARBA00010337"/>
    </source>
</evidence>
<accession>A0A401GGH6</accession>
<evidence type="ECO:0000313" key="9">
    <source>
        <dbReference type="Proteomes" id="UP000287166"/>
    </source>
</evidence>
<dbReference type="GO" id="GO:0031122">
    <property type="term" value="P:cytoplasmic microtubule organization"/>
    <property type="evidence" value="ECO:0007669"/>
    <property type="project" value="TreeGrafter"/>
</dbReference>
<dbReference type="InterPro" id="IPR042241">
    <property type="entry name" value="GCP_C_sf"/>
</dbReference>
<dbReference type="OrthoDB" id="775571at2759"/>
<dbReference type="GO" id="GO:0005874">
    <property type="term" value="C:microtubule"/>
    <property type="evidence" value="ECO:0007669"/>
    <property type="project" value="UniProtKB-KW"/>
</dbReference>
<evidence type="ECO:0000256" key="4">
    <source>
        <dbReference type="ARBA" id="ARBA00023212"/>
    </source>
</evidence>
<dbReference type="PANTHER" id="PTHR19302:SF70">
    <property type="entry name" value="GAMMA-TUBULIN COMPLEX COMPONENT 6"/>
    <property type="match status" value="1"/>
</dbReference>
<evidence type="ECO:0000256" key="5">
    <source>
        <dbReference type="RuleBase" id="RU363050"/>
    </source>
</evidence>
<gene>
    <name evidence="8" type="ORF">SCP_0309620</name>
</gene>
<name>A0A401GGH6_9APHY</name>
<comment type="subcellular location">
    <subcellularLocation>
        <location evidence="5">Cytoplasm</location>
        <location evidence="5">Cytoskeleton</location>
        <location evidence="5">Microtubule organizing center</location>
    </subcellularLocation>
</comment>
<dbReference type="PANTHER" id="PTHR19302">
    <property type="entry name" value="GAMMA TUBULIN COMPLEX PROTEIN"/>
    <property type="match status" value="1"/>
</dbReference>
<keyword evidence="3 5" id="KW-0493">Microtubule</keyword>
<evidence type="ECO:0000256" key="3">
    <source>
        <dbReference type="ARBA" id="ARBA00022701"/>
    </source>
</evidence>
<comment type="caution">
    <text evidence="8">The sequence shown here is derived from an EMBL/GenBank/DDBJ whole genome shotgun (WGS) entry which is preliminary data.</text>
</comment>
<dbReference type="Pfam" id="PF17681">
    <property type="entry name" value="GCP_N_terminal"/>
    <property type="match status" value="1"/>
</dbReference>
<organism evidence="8 9">
    <name type="scientific">Sparassis crispa</name>
    <dbReference type="NCBI Taxonomy" id="139825"/>
    <lineage>
        <taxon>Eukaryota</taxon>
        <taxon>Fungi</taxon>
        <taxon>Dikarya</taxon>
        <taxon>Basidiomycota</taxon>
        <taxon>Agaricomycotina</taxon>
        <taxon>Agaricomycetes</taxon>
        <taxon>Polyporales</taxon>
        <taxon>Sparassidaceae</taxon>
        <taxon>Sparassis</taxon>
    </lineage>
</organism>
<dbReference type="GO" id="GO:0051225">
    <property type="term" value="P:spindle assembly"/>
    <property type="evidence" value="ECO:0007669"/>
    <property type="project" value="TreeGrafter"/>
</dbReference>
<evidence type="ECO:0000256" key="2">
    <source>
        <dbReference type="ARBA" id="ARBA00022490"/>
    </source>
</evidence>
<feature type="domain" description="Gamma tubulin complex component protein N-terminal" evidence="7">
    <location>
        <begin position="157"/>
        <end position="430"/>
    </location>
</feature>
<dbReference type="InterPro" id="IPR007259">
    <property type="entry name" value="GCP"/>
</dbReference>
<evidence type="ECO:0000259" key="7">
    <source>
        <dbReference type="Pfam" id="PF17681"/>
    </source>
</evidence>
<feature type="domain" description="Gamma tubulin complex component C-terminal" evidence="6">
    <location>
        <begin position="580"/>
        <end position="957"/>
    </location>
</feature>
<dbReference type="GO" id="GO:0007020">
    <property type="term" value="P:microtubule nucleation"/>
    <property type="evidence" value="ECO:0007669"/>
    <property type="project" value="InterPro"/>
</dbReference>
<proteinExistence type="inferred from homology"/>
<keyword evidence="4 5" id="KW-0206">Cytoskeleton</keyword>
<reference evidence="8 9" key="1">
    <citation type="journal article" date="2018" name="Sci. Rep.">
        <title>Genome sequence of the cauliflower mushroom Sparassis crispa (Hanabiratake) and its association with beneficial usage.</title>
        <authorList>
            <person name="Kiyama R."/>
            <person name="Furutani Y."/>
            <person name="Kawaguchi K."/>
            <person name="Nakanishi T."/>
        </authorList>
    </citation>
    <scope>NUCLEOTIDE SEQUENCE [LARGE SCALE GENOMIC DNA]</scope>
</reference>
<dbReference type="InParanoid" id="A0A401GGH6"/>
<comment type="similarity">
    <text evidence="1 5">Belongs to the TUBGCP family.</text>
</comment>
<dbReference type="InterPro" id="IPR041470">
    <property type="entry name" value="GCP_N"/>
</dbReference>
<dbReference type="GO" id="GO:0043015">
    <property type="term" value="F:gamma-tubulin binding"/>
    <property type="evidence" value="ECO:0007669"/>
    <property type="project" value="InterPro"/>
</dbReference>
<dbReference type="GO" id="GO:0051321">
    <property type="term" value="P:meiotic cell cycle"/>
    <property type="evidence" value="ECO:0007669"/>
    <property type="project" value="TreeGrafter"/>
</dbReference>